<proteinExistence type="predicted"/>
<evidence type="ECO:0000256" key="1">
    <source>
        <dbReference type="ARBA" id="ARBA00022741"/>
    </source>
</evidence>
<dbReference type="InterPro" id="IPR050107">
    <property type="entry name" value="ABC_carbohydrate_import_ATPase"/>
</dbReference>
<sequence>MKGKVVLETKGLCKYFGGIKAVNNVDLKLYENEIIGLVGDNGAGKSTLIKTIAGLYKRDAGKIYINSEEADINNPIDARNLGIETVYQDQGLIPILDATSNLFLGREKLQDNIIGRFFKIVDDKYMKKEAARVLKGLGIELKDINSEVYNLSGGQRQTVALGRAVHWGDNILILDEPTNNLGVKQEKKVLDLIKKLRDEFNV</sequence>
<dbReference type="EMBL" id="BARS01028719">
    <property type="protein sequence ID" value="GAG11690.1"/>
    <property type="molecule type" value="Genomic_DNA"/>
</dbReference>
<name>X0V0S4_9ZZZZ</name>
<evidence type="ECO:0000259" key="3">
    <source>
        <dbReference type="PROSITE" id="PS50893"/>
    </source>
</evidence>
<dbReference type="GO" id="GO:0016887">
    <property type="term" value="F:ATP hydrolysis activity"/>
    <property type="evidence" value="ECO:0007669"/>
    <property type="project" value="InterPro"/>
</dbReference>
<dbReference type="PROSITE" id="PS50893">
    <property type="entry name" value="ABC_TRANSPORTER_2"/>
    <property type="match status" value="1"/>
</dbReference>
<comment type="caution">
    <text evidence="4">The sequence shown here is derived from an EMBL/GenBank/DDBJ whole genome shotgun (WGS) entry which is preliminary data.</text>
</comment>
<dbReference type="PANTHER" id="PTHR43790:SF8">
    <property type="entry name" value="SUGAR ABC TRANSPORTER ATP-BINDING PROTEIN"/>
    <property type="match status" value="1"/>
</dbReference>
<dbReference type="PANTHER" id="PTHR43790">
    <property type="entry name" value="CARBOHYDRATE TRANSPORT ATP-BINDING PROTEIN MG119-RELATED"/>
    <property type="match status" value="1"/>
</dbReference>
<dbReference type="InterPro" id="IPR027417">
    <property type="entry name" value="P-loop_NTPase"/>
</dbReference>
<dbReference type="InterPro" id="IPR003593">
    <property type="entry name" value="AAA+_ATPase"/>
</dbReference>
<dbReference type="InterPro" id="IPR003439">
    <property type="entry name" value="ABC_transporter-like_ATP-bd"/>
</dbReference>
<evidence type="ECO:0000256" key="2">
    <source>
        <dbReference type="ARBA" id="ARBA00022840"/>
    </source>
</evidence>
<dbReference type="SUPFAM" id="SSF52540">
    <property type="entry name" value="P-loop containing nucleoside triphosphate hydrolases"/>
    <property type="match status" value="1"/>
</dbReference>
<gene>
    <name evidence="4" type="ORF">S01H1_44987</name>
</gene>
<evidence type="ECO:0000313" key="4">
    <source>
        <dbReference type="EMBL" id="GAG11690.1"/>
    </source>
</evidence>
<feature type="non-terminal residue" evidence="4">
    <location>
        <position position="202"/>
    </location>
</feature>
<accession>X0V0S4</accession>
<keyword evidence="2" id="KW-0067">ATP-binding</keyword>
<protein>
    <recommendedName>
        <fullName evidence="3">ABC transporter domain-containing protein</fullName>
    </recommendedName>
</protein>
<dbReference type="SMART" id="SM00382">
    <property type="entry name" value="AAA"/>
    <property type="match status" value="1"/>
</dbReference>
<feature type="domain" description="ABC transporter" evidence="3">
    <location>
        <begin position="7"/>
        <end position="202"/>
    </location>
</feature>
<dbReference type="Gene3D" id="3.40.50.300">
    <property type="entry name" value="P-loop containing nucleotide triphosphate hydrolases"/>
    <property type="match status" value="1"/>
</dbReference>
<dbReference type="CDD" id="cd03216">
    <property type="entry name" value="ABC_Carb_Monos_I"/>
    <property type="match status" value="1"/>
</dbReference>
<dbReference type="Pfam" id="PF00005">
    <property type="entry name" value="ABC_tran"/>
    <property type="match status" value="1"/>
</dbReference>
<organism evidence="4">
    <name type="scientific">marine sediment metagenome</name>
    <dbReference type="NCBI Taxonomy" id="412755"/>
    <lineage>
        <taxon>unclassified sequences</taxon>
        <taxon>metagenomes</taxon>
        <taxon>ecological metagenomes</taxon>
    </lineage>
</organism>
<dbReference type="GO" id="GO:0005524">
    <property type="term" value="F:ATP binding"/>
    <property type="evidence" value="ECO:0007669"/>
    <property type="project" value="UniProtKB-KW"/>
</dbReference>
<reference evidence="4" key="1">
    <citation type="journal article" date="2014" name="Front. Microbiol.">
        <title>High frequency of phylogenetically diverse reductive dehalogenase-homologous genes in deep subseafloor sedimentary metagenomes.</title>
        <authorList>
            <person name="Kawai M."/>
            <person name="Futagami T."/>
            <person name="Toyoda A."/>
            <person name="Takaki Y."/>
            <person name="Nishi S."/>
            <person name="Hori S."/>
            <person name="Arai W."/>
            <person name="Tsubouchi T."/>
            <person name="Morono Y."/>
            <person name="Uchiyama I."/>
            <person name="Ito T."/>
            <person name="Fujiyama A."/>
            <person name="Inagaki F."/>
            <person name="Takami H."/>
        </authorList>
    </citation>
    <scope>NUCLEOTIDE SEQUENCE</scope>
    <source>
        <strain evidence="4">Expedition CK06-06</strain>
    </source>
</reference>
<dbReference type="AlphaFoldDB" id="X0V0S4"/>
<keyword evidence="1" id="KW-0547">Nucleotide-binding</keyword>